<dbReference type="Pfam" id="PF11350">
    <property type="entry name" value="DUF3152"/>
    <property type="match status" value="1"/>
</dbReference>
<dbReference type="AlphaFoldDB" id="A0A1H9MQA2"/>
<proteinExistence type="predicted"/>
<keyword evidence="2" id="KW-0812">Transmembrane</keyword>
<dbReference type="InterPro" id="IPR022603">
    <property type="entry name" value="DUF3152"/>
</dbReference>
<dbReference type="EMBL" id="FOFV01000007">
    <property type="protein sequence ID" value="SER25605.1"/>
    <property type="molecule type" value="Genomic_DNA"/>
</dbReference>
<dbReference type="InterPro" id="IPR024079">
    <property type="entry name" value="MetalloPept_cat_dom_sf"/>
</dbReference>
<evidence type="ECO:0000256" key="1">
    <source>
        <dbReference type="SAM" id="MobiDB-lite"/>
    </source>
</evidence>
<keyword evidence="2" id="KW-1133">Transmembrane helix</keyword>
<gene>
    <name evidence="4" type="ORF">SAMN04488000_107150</name>
</gene>
<dbReference type="Gene3D" id="3.40.390.10">
    <property type="entry name" value="Collagenase (Catalytic Domain)"/>
    <property type="match status" value="1"/>
</dbReference>
<sequence length="289" mass="30369">MTAGRIVLYVLAAALAGVTIGLLKSPPQAGSPPQEAHSPVAAASISVRAVPTTTTTTTPPSSSSSPPPAAVVKDVPRRPGPELPPGVPVRAQGEGWWRTVAGTTAQVGTGELHTYSVEVEQGAVLPAVHQAFAQTVDSALADPRGWTASGDVSFRRVDVAEPDVRIRLTATETARAICGFDLPYDTSCYREGVVYVSAPRWFRGAESFGGDLEGYRRYVVNHEVGHFLGHGHEFCPADGAPAPVMMQQTFSVSNDGLADVTAEVPQGLAVPRDGRTCTPNPWPNQGVAR</sequence>
<name>A0A1H9MQA2_9PSEU</name>
<keyword evidence="5" id="KW-1185">Reference proteome</keyword>
<evidence type="ECO:0000313" key="5">
    <source>
        <dbReference type="Proteomes" id="UP000199503"/>
    </source>
</evidence>
<organism evidence="4 5">
    <name type="scientific">Lentzea albida</name>
    <dbReference type="NCBI Taxonomy" id="65499"/>
    <lineage>
        <taxon>Bacteria</taxon>
        <taxon>Bacillati</taxon>
        <taxon>Actinomycetota</taxon>
        <taxon>Actinomycetes</taxon>
        <taxon>Pseudonocardiales</taxon>
        <taxon>Pseudonocardiaceae</taxon>
        <taxon>Lentzea</taxon>
    </lineage>
</organism>
<protein>
    <recommendedName>
        <fullName evidence="3">DUF3152 domain-containing protein</fullName>
    </recommendedName>
</protein>
<dbReference type="GO" id="GO:0008237">
    <property type="term" value="F:metallopeptidase activity"/>
    <property type="evidence" value="ECO:0007669"/>
    <property type="project" value="InterPro"/>
</dbReference>
<evidence type="ECO:0000256" key="2">
    <source>
        <dbReference type="SAM" id="Phobius"/>
    </source>
</evidence>
<accession>A0A1H9MQA2</accession>
<dbReference type="RefSeq" id="WP_089918304.1">
    <property type="nucleotide sequence ID" value="NZ_FOFV01000007.1"/>
</dbReference>
<dbReference type="SUPFAM" id="SSF55486">
    <property type="entry name" value="Metalloproteases ('zincins'), catalytic domain"/>
    <property type="match status" value="1"/>
</dbReference>
<feature type="domain" description="DUF3152" evidence="3">
    <location>
        <begin position="83"/>
        <end position="283"/>
    </location>
</feature>
<dbReference type="OrthoDB" id="9779865at2"/>
<feature type="transmembrane region" description="Helical" evidence="2">
    <location>
        <begin position="6"/>
        <end position="23"/>
    </location>
</feature>
<keyword evidence="2" id="KW-0472">Membrane</keyword>
<dbReference type="Proteomes" id="UP000199503">
    <property type="component" value="Unassembled WGS sequence"/>
</dbReference>
<feature type="compositionally biased region" description="Low complexity" evidence="1">
    <location>
        <begin position="51"/>
        <end position="64"/>
    </location>
</feature>
<evidence type="ECO:0000259" key="3">
    <source>
        <dbReference type="Pfam" id="PF11350"/>
    </source>
</evidence>
<evidence type="ECO:0000313" key="4">
    <source>
        <dbReference type="EMBL" id="SER25605.1"/>
    </source>
</evidence>
<dbReference type="STRING" id="65499.SAMN04488000_107150"/>
<feature type="region of interest" description="Disordered" evidence="1">
    <location>
        <begin position="51"/>
        <end position="90"/>
    </location>
</feature>
<reference evidence="5" key="1">
    <citation type="submission" date="2016-10" db="EMBL/GenBank/DDBJ databases">
        <authorList>
            <person name="Varghese N."/>
            <person name="Submissions S."/>
        </authorList>
    </citation>
    <scope>NUCLEOTIDE SEQUENCE [LARGE SCALE GENOMIC DNA]</scope>
    <source>
        <strain evidence="5">DSM 44437</strain>
    </source>
</reference>